<dbReference type="OrthoDB" id="617981at2"/>
<dbReference type="EMBL" id="CP032157">
    <property type="protein sequence ID" value="AXY75984.1"/>
    <property type="molecule type" value="Genomic_DNA"/>
</dbReference>
<gene>
    <name evidence="2" type="ORF">D3H65_19235</name>
</gene>
<sequence>MKIQIKSFIFLAALLLVMASCKKDKFIEPTGNLEAIDYTWNVALKGFQPEKTVGGKLTTNINVKTLYYYIQRTGKADSLIQLDFPAGEKEYAFSIKADVWPNIDLVGVKGLKLLAVQDNNTSLEKLVKITYFNPAAPVLKDLPETVTPSLTGTTAITGKASSPTGISKIYFYDNSTGNFATVDSISPSGSKDVTINYNYTYTPGAGQLKVTAVDIYGLKAEKVIQFVNIPFKPVISFEADTLRAALPDGTPAINGTLKSYTALSTVEAWVVTAGGETLQGPVIPVLVSNTANEYNYTFSLTGFPFADNVKECKLVAKDGTNSSNAGSVPVKILPYYRWNNITLMSQGTATVNSPSCFFLGEPATPFLSACEVVNDPSNHAKVDFAIFTNSSGNLAFNNPANISAATLTTFKCSGAAWTPATPTANTLKKTVFRVLGTGVAETSIYNKYNNNTITELGDAFFTGISAPNANAPNQTTYTTASLIWAKMTPAGGGTTKNILIKVQSLNIVASPNQGTSTITVDVMKEK</sequence>
<protein>
    <submittedName>
        <fullName evidence="2">Uncharacterized protein</fullName>
    </submittedName>
</protein>
<organism evidence="2 3">
    <name type="scientific">Paraflavitalea soli</name>
    <dbReference type="NCBI Taxonomy" id="2315862"/>
    <lineage>
        <taxon>Bacteria</taxon>
        <taxon>Pseudomonadati</taxon>
        <taxon>Bacteroidota</taxon>
        <taxon>Chitinophagia</taxon>
        <taxon>Chitinophagales</taxon>
        <taxon>Chitinophagaceae</taxon>
        <taxon>Paraflavitalea</taxon>
    </lineage>
</organism>
<dbReference type="AlphaFoldDB" id="A0A3B7MN93"/>
<reference evidence="2 3" key="1">
    <citation type="submission" date="2018-09" db="EMBL/GenBank/DDBJ databases">
        <title>Genome sequencing of strain 6GH32-13.</title>
        <authorList>
            <person name="Weon H.-Y."/>
            <person name="Heo J."/>
            <person name="Kwon S.-W."/>
        </authorList>
    </citation>
    <scope>NUCLEOTIDE SEQUENCE [LARGE SCALE GENOMIC DNA]</scope>
    <source>
        <strain evidence="2 3">5GH32-13</strain>
    </source>
</reference>
<proteinExistence type="predicted"/>
<keyword evidence="1" id="KW-0732">Signal</keyword>
<feature type="signal peptide" evidence="1">
    <location>
        <begin position="1"/>
        <end position="22"/>
    </location>
</feature>
<dbReference type="KEGG" id="pseg:D3H65_19235"/>
<dbReference type="RefSeq" id="WP_119051863.1">
    <property type="nucleotide sequence ID" value="NZ_CP032157.1"/>
</dbReference>
<evidence type="ECO:0000313" key="3">
    <source>
        <dbReference type="Proteomes" id="UP000263900"/>
    </source>
</evidence>
<dbReference type="PROSITE" id="PS51257">
    <property type="entry name" value="PROKAR_LIPOPROTEIN"/>
    <property type="match status" value="1"/>
</dbReference>
<evidence type="ECO:0000256" key="1">
    <source>
        <dbReference type="SAM" id="SignalP"/>
    </source>
</evidence>
<evidence type="ECO:0000313" key="2">
    <source>
        <dbReference type="EMBL" id="AXY75984.1"/>
    </source>
</evidence>
<name>A0A3B7MN93_9BACT</name>
<accession>A0A3B7MN93</accession>
<keyword evidence="3" id="KW-1185">Reference proteome</keyword>
<feature type="chain" id="PRO_5017644956" evidence="1">
    <location>
        <begin position="23"/>
        <end position="526"/>
    </location>
</feature>
<dbReference type="Proteomes" id="UP000263900">
    <property type="component" value="Chromosome"/>
</dbReference>